<feature type="DNA-binding region" description="H-T-H motif" evidence="2">
    <location>
        <begin position="33"/>
        <end position="52"/>
    </location>
</feature>
<evidence type="ECO:0000259" key="3">
    <source>
        <dbReference type="PROSITE" id="PS50977"/>
    </source>
</evidence>
<organism evidence="4 5">
    <name type="scientific">Mycolicibacterium setense</name>
    <dbReference type="NCBI Taxonomy" id="431269"/>
    <lineage>
        <taxon>Bacteria</taxon>
        <taxon>Bacillati</taxon>
        <taxon>Actinomycetota</taxon>
        <taxon>Actinomycetes</taxon>
        <taxon>Mycobacteriales</taxon>
        <taxon>Mycobacteriaceae</taxon>
        <taxon>Mycolicibacterium</taxon>
    </lineage>
</organism>
<evidence type="ECO:0000256" key="1">
    <source>
        <dbReference type="ARBA" id="ARBA00023125"/>
    </source>
</evidence>
<dbReference type="EMBL" id="JTLZ01000004">
    <property type="protein sequence ID" value="KHO27508.1"/>
    <property type="molecule type" value="Genomic_DNA"/>
</dbReference>
<dbReference type="PANTHER" id="PTHR30055:SF153">
    <property type="entry name" value="HTH-TYPE TRANSCRIPTIONAL REPRESSOR RV3405C"/>
    <property type="match status" value="1"/>
</dbReference>
<proteinExistence type="predicted"/>
<keyword evidence="5" id="KW-1185">Reference proteome</keyword>
<dbReference type="SUPFAM" id="SSF46689">
    <property type="entry name" value="Homeodomain-like"/>
    <property type="match status" value="1"/>
</dbReference>
<feature type="domain" description="HTH tetR-type" evidence="3">
    <location>
        <begin position="10"/>
        <end position="70"/>
    </location>
</feature>
<gene>
    <name evidence="4" type="ORF">QQ44_08650</name>
</gene>
<protein>
    <submittedName>
        <fullName evidence="4">Transcriptional regulator</fullName>
    </submittedName>
</protein>
<comment type="caution">
    <text evidence="4">The sequence shown here is derived from an EMBL/GenBank/DDBJ whole genome shotgun (WGS) entry which is preliminary data.</text>
</comment>
<dbReference type="Gene3D" id="1.10.357.10">
    <property type="entry name" value="Tetracycline Repressor, domain 2"/>
    <property type="match status" value="1"/>
</dbReference>
<dbReference type="InterPro" id="IPR009057">
    <property type="entry name" value="Homeodomain-like_sf"/>
</dbReference>
<accession>A0ABR4Z0V7</accession>
<dbReference type="Pfam" id="PF00440">
    <property type="entry name" value="TetR_N"/>
    <property type="match status" value="1"/>
</dbReference>
<evidence type="ECO:0000313" key="5">
    <source>
        <dbReference type="Proteomes" id="UP000031004"/>
    </source>
</evidence>
<dbReference type="InterPro" id="IPR001647">
    <property type="entry name" value="HTH_TetR"/>
</dbReference>
<keyword evidence="1 2" id="KW-0238">DNA-binding</keyword>
<dbReference type="InterPro" id="IPR050109">
    <property type="entry name" value="HTH-type_TetR-like_transc_reg"/>
</dbReference>
<dbReference type="PRINTS" id="PR00455">
    <property type="entry name" value="HTHTETR"/>
</dbReference>
<sequence length="241" mass="27110">MGGAMPDTRQERADRILDTVSDLLLRWGYRRIRIDEVARRSGVGKGTVYLHWRTREQMLAAVGSRETARMVDAVTESMRADPETVLPHLLVRRIFVEAMGRPVLRAIYTQDIETVDALATDRSQKAMGGANFVGWREYLEIVHGHGLLREGLQPADVHYPLTATVYGFFAAEPLLPDELELSLDDKADQLAGTVRRAFEPSRPPARKHVDAAAREAVAIYERIAEQFRTLTYAQGGRDEPK</sequence>
<evidence type="ECO:0000256" key="2">
    <source>
        <dbReference type="PROSITE-ProRule" id="PRU00335"/>
    </source>
</evidence>
<dbReference type="PROSITE" id="PS50977">
    <property type="entry name" value="HTH_TETR_2"/>
    <property type="match status" value="1"/>
</dbReference>
<dbReference type="PANTHER" id="PTHR30055">
    <property type="entry name" value="HTH-TYPE TRANSCRIPTIONAL REGULATOR RUTR"/>
    <property type="match status" value="1"/>
</dbReference>
<name>A0ABR4Z0V7_9MYCO</name>
<dbReference type="Proteomes" id="UP000031004">
    <property type="component" value="Unassembled WGS sequence"/>
</dbReference>
<reference evidence="4 5" key="1">
    <citation type="submission" date="2014-11" db="EMBL/GenBank/DDBJ databases">
        <title>Mycobacterium setense Manresensis Genome.</title>
        <authorList>
            <person name="Rech G."/>
            <person name="Sumoy L."/>
        </authorList>
    </citation>
    <scope>NUCLEOTIDE SEQUENCE [LARGE SCALE GENOMIC DNA]</scope>
    <source>
        <strain evidence="4 5">Manresensis</strain>
    </source>
</reference>
<evidence type="ECO:0000313" key="4">
    <source>
        <dbReference type="EMBL" id="KHO27508.1"/>
    </source>
</evidence>